<reference evidence="12" key="1">
    <citation type="submission" date="2020-10" db="EMBL/GenBank/DDBJ databases">
        <authorList>
            <person name="Gilroy R."/>
        </authorList>
    </citation>
    <scope>NUCLEOTIDE SEQUENCE</scope>
    <source>
        <strain evidence="12">CHK157-1446</strain>
    </source>
</reference>
<evidence type="ECO:0000256" key="6">
    <source>
        <dbReference type="ARBA" id="ARBA00023316"/>
    </source>
</evidence>
<dbReference type="PANTHER" id="PTHR21581:SF33">
    <property type="entry name" value="D-ALANYL-D-ALANINE CARBOXYPEPTIDASE DACB"/>
    <property type="match status" value="1"/>
</dbReference>
<keyword evidence="6" id="KW-0961">Cell wall biogenesis/degradation</keyword>
<dbReference type="InterPro" id="IPR018044">
    <property type="entry name" value="Peptidase_S11"/>
</dbReference>
<evidence type="ECO:0000313" key="13">
    <source>
        <dbReference type="Proteomes" id="UP000823982"/>
    </source>
</evidence>
<dbReference type="GO" id="GO:0006508">
    <property type="term" value="P:proteolysis"/>
    <property type="evidence" value="ECO:0007669"/>
    <property type="project" value="InterPro"/>
</dbReference>
<keyword evidence="12" id="KW-0645">Protease</keyword>
<feature type="active site" description="Acyl-ester intermediate" evidence="7">
    <location>
        <position position="64"/>
    </location>
</feature>
<accession>A0A9D1JH48</accession>
<evidence type="ECO:0000259" key="11">
    <source>
        <dbReference type="Pfam" id="PF00768"/>
    </source>
</evidence>
<feature type="active site" evidence="7">
    <location>
        <position position="116"/>
    </location>
</feature>
<dbReference type="PANTHER" id="PTHR21581">
    <property type="entry name" value="D-ALANYL-D-ALANINE CARBOXYPEPTIDASE"/>
    <property type="match status" value="1"/>
</dbReference>
<organism evidence="12 13">
    <name type="scientific">Candidatus Faeciplasma gallinarum</name>
    <dbReference type="NCBI Taxonomy" id="2840799"/>
    <lineage>
        <taxon>Bacteria</taxon>
        <taxon>Bacillati</taxon>
        <taxon>Bacillota</taxon>
        <taxon>Clostridia</taxon>
        <taxon>Eubacteriales</taxon>
        <taxon>Oscillospiraceae</taxon>
        <taxon>Oscillospiraceae incertae sedis</taxon>
        <taxon>Candidatus Faeciplasma</taxon>
    </lineage>
</organism>
<evidence type="ECO:0000256" key="1">
    <source>
        <dbReference type="ARBA" id="ARBA00007164"/>
    </source>
</evidence>
<comment type="similarity">
    <text evidence="1 9">Belongs to the peptidase S11 family.</text>
</comment>
<gene>
    <name evidence="12" type="ORF">IAD01_01555</name>
</gene>
<proteinExistence type="inferred from homology"/>
<feature type="active site" description="Acyl-ester intermediate" evidence="7">
    <location>
        <position position="61"/>
    </location>
</feature>
<dbReference type="PRINTS" id="PR00725">
    <property type="entry name" value="DADACBPTASE1"/>
</dbReference>
<feature type="domain" description="Peptidase S11 D-alanyl-D-alanine carboxypeptidase A N-terminal" evidence="11">
    <location>
        <begin position="26"/>
        <end position="254"/>
    </location>
</feature>
<evidence type="ECO:0000313" key="12">
    <source>
        <dbReference type="EMBL" id="HIS24072.1"/>
    </source>
</evidence>
<keyword evidence="12" id="KW-0121">Carboxypeptidase</keyword>
<evidence type="ECO:0000256" key="7">
    <source>
        <dbReference type="PIRSR" id="PIRSR618044-1"/>
    </source>
</evidence>
<keyword evidence="2 10" id="KW-0732">Signal</keyword>
<keyword evidence="4" id="KW-0133">Cell shape</keyword>
<evidence type="ECO:0000256" key="4">
    <source>
        <dbReference type="ARBA" id="ARBA00022960"/>
    </source>
</evidence>
<protein>
    <submittedName>
        <fullName evidence="12">D-alanyl-D-alanine carboxypeptidase</fullName>
    </submittedName>
</protein>
<sequence length="363" mass="39568">MDNIKRCTVCLICLLVMASCLCIKARAAEPAIAAKAAALIDMSTGKVIFEKNGSMQLPMASTTKIMTTLLTLEAGDLDSYFEVDPNAIKVEGSSMGLKEGCLVTRRMLAYGMMLPSGNDAANSAAVSVAGSIDDFVRMMNDRAAQMGLDNTHFVTPSGLDDYTSDHYSTALDMAYLTANALKNETFKQVCQTRSIKLEFGDGKEFWLANTNRLLDSCEGVIGVKTGFTDKAGRCLVSACTRNGVTLICVTLNDPNDWYDHTNLYDYGFGMYENCEFGGVSLKIPCASAENGGFVVASSDGFELPLMECDYPRVERLVLLPRFVYCDGMCDECNDDEPVEPVSVGRVIYLLDGCIIAQKELYIR</sequence>
<dbReference type="SUPFAM" id="SSF56601">
    <property type="entry name" value="beta-lactamase/transpeptidase-like"/>
    <property type="match status" value="1"/>
</dbReference>
<evidence type="ECO:0000256" key="10">
    <source>
        <dbReference type="SAM" id="SignalP"/>
    </source>
</evidence>
<evidence type="ECO:0000256" key="3">
    <source>
        <dbReference type="ARBA" id="ARBA00022801"/>
    </source>
</evidence>
<dbReference type="Gene3D" id="3.40.710.10">
    <property type="entry name" value="DD-peptidase/beta-lactamase superfamily"/>
    <property type="match status" value="1"/>
</dbReference>
<dbReference type="GO" id="GO:0071555">
    <property type="term" value="P:cell wall organization"/>
    <property type="evidence" value="ECO:0007669"/>
    <property type="project" value="UniProtKB-KW"/>
</dbReference>
<dbReference type="GO" id="GO:0008360">
    <property type="term" value="P:regulation of cell shape"/>
    <property type="evidence" value="ECO:0007669"/>
    <property type="project" value="UniProtKB-KW"/>
</dbReference>
<evidence type="ECO:0000256" key="9">
    <source>
        <dbReference type="RuleBase" id="RU004016"/>
    </source>
</evidence>
<keyword evidence="3" id="KW-0378">Hydrolase</keyword>
<dbReference type="PROSITE" id="PS51257">
    <property type="entry name" value="PROKAR_LIPOPROTEIN"/>
    <property type="match status" value="1"/>
</dbReference>
<dbReference type="InterPro" id="IPR012338">
    <property type="entry name" value="Beta-lactam/transpept-like"/>
</dbReference>
<reference evidence="12" key="2">
    <citation type="journal article" date="2021" name="PeerJ">
        <title>Extensive microbial diversity within the chicken gut microbiome revealed by metagenomics and culture.</title>
        <authorList>
            <person name="Gilroy R."/>
            <person name="Ravi A."/>
            <person name="Getino M."/>
            <person name="Pursley I."/>
            <person name="Horton D.L."/>
            <person name="Alikhan N.F."/>
            <person name="Baker D."/>
            <person name="Gharbi K."/>
            <person name="Hall N."/>
            <person name="Watson M."/>
            <person name="Adriaenssens E.M."/>
            <person name="Foster-Nyarko E."/>
            <person name="Jarju S."/>
            <person name="Secka A."/>
            <person name="Antonio M."/>
            <person name="Oren A."/>
            <person name="Chaudhuri R.R."/>
            <person name="La Ragione R."/>
            <person name="Hildebrand F."/>
            <person name="Pallen M.J."/>
        </authorList>
    </citation>
    <scope>NUCLEOTIDE SEQUENCE</scope>
    <source>
        <strain evidence="12">CHK157-1446</strain>
    </source>
</reference>
<keyword evidence="5" id="KW-0573">Peptidoglycan synthesis</keyword>
<evidence type="ECO:0000256" key="2">
    <source>
        <dbReference type="ARBA" id="ARBA00022729"/>
    </source>
</evidence>
<dbReference type="Proteomes" id="UP000823982">
    <property type="component" value="Unassembled WGS sequence"/>
</dbReference>
<dbReference type="GO" id="GO:0009002">
    <property type="term" value="F:serine-type D-Ala-D-Ala carboxypeptidase activity"/>
    <property type="evidence" value="ECO:0007669"/>
    <property type="project" value="InterPro"/>
</dbReference>
<evidence type="ECO:0000256" key="5">
    <source>
        <dbReference type="ARBA" id="ARBA00022984"/>
    </source>
</evidence>
<feature type="signal peptide" evidence="10">
    <location>
        <begin position="1"/>
        <end position="27"/>
    </location>
</feature>
<dbReference type="InterPro" id="IPR001967">
    <property type="entry name" value="Peptidase_S11_N"/>
</dbReference>
<dbReference type="Pfam" id="PF00768">
    <property type="entry name" value="Peptidase_S11"/>
    <property type="match status" value="1"/>
</dbReference>
<dbReference type="GO" id="GO:0009252">
    <property type="term" value="P:peptidoglycan biosynthetic process"/>
    <property type="evidence" value="ECO:0007669"/>
    <property type="project" value="UniProtKB-KW"/>
</dbReference>
<feature type="chain" id="PRO_5038451885" evidence="10">
    <location>
        <begin position="28"/>
        <end position="363"/>
    </location>
</feature>
<name>A0A9D1JH48_9FIRM</name>
<feature type="binding site" evidence="8">
    <location>
        <position position="224"/>
    </location>
    <ligand>
        <name>substrate</name>
    </ligand>
</feature>
<evidence type="ECO:0000256" key="8">
    <source>
        <dbReference type="PIRSR" id="PIRSR618044-2"/>
    </source>
</evidence>
<dbReference type="EMBL" id="DVIR01000011">
    <property type="protein sequence ID" value="HIS24072.1"/>
    <property type="molecule type" value="Genomic_DNA"/>
</dbReference>
<comment type="caution">
    <text evidence="12">The sequence shown here is derived from an EMBL/GenBank/DDBJ whole genome shotgun (WGS) entry which is preliminary data.</text>
</comment>
<dbReference type="AlphaFoldDB" id="A0A9D1JH48"/>